<dbReference type="AlphaFoldDB" id="A0A0F5ZNX3"/>
<dbReference type="EMBL" id="JZRZ01000017">
    <property type="protein sequence ID" value="KKD57354.1"/>
    <property type="molecule type" value="Genomic_DNA"/>
</dbReference>
<proteinExistence type="predicted"/>
<evidence type="ECO:0000313" key="3">
    <source>
        <dbReference type="Proteomes" id="UP000243478"/>
    </source>
</evidence>
<evidence type="ECO:0000313" key="2">
    <source>
        <dbReference type="EMBL" id="KKD57354.1"/>
    </source>
</evidence>
<reference evidence="2 3" key="1">
    <citation type="submission" date="2015-03" db="EMBL/GenBank/DDBJ databases">
        <title>Draft genome of Stenotrophomonas maltophila isolated from urine specimen.</title>
        <authorList>
            <person name="Murugan N."/>
            <person name="Malathi J."/>
            <person name="Umashankar V."/>
            <person name="Madhavan H."/>
        </authorList>
    </citation>
    <scope>NUCLEOTIDE SEQUENCE [LARGE SCALE GENOMIC DNA]</scope>
    <source>
        <strain evidence="2 3">JMNMN1</strain>
    </source>
</reference>
<protein>
    <submittedName>
        <fullName evidence="2">Uncharacterized protein</fullName>
    </submittedName>
</protein>
<sequence length="125" mass="12798">MVGFRGGTIGLGDSGPASGLLGIHVLAQSRVIPCAVTLHFVGVVEGGSAKQLLVGLGRLEQALKSADGLGGLVEFWVSPPTSLLKAITWRLARSRRSEATASAPSSLSSSPERTAASLHASARPR</sequence>
<dbReference type="PATRIC" id="fig|40324.63.peg.3509"/>
<gene>
    <name evidence="2" type="ORF">VM57_09490</name>
</gene>
<comment type="caution">
    <text evidence="2">The sequence shown here is derived from an EMBL/GenBank/DDBJ whole genome shotgun (WGS) entry which is preliminary data.</text>
</comment>
<evidence type="ECO:0000256" key="1">
    <source>
        <dbReference type="SAM" id="MobiDB-lite"/>
    </source>
</evidence>
<accession>A0A0F5ZNX3</accession>
<feature type="region of interest" description="Disordered" evidence="1">
    <location>
        <begin position="99"/>
        <end position="125"/>
    </location>
</feature>
<organism evidence="2 3">
    <name type="scientific">Stenotrophomonas maltophilia</name>
    <name type="common">Pseudomonas maltophilia</name>
    <name type="synonym">Xanthomonas maltophilia</name>
    <dbReference type="NCBI Taxonomy" id="40324"/>
    <lineage>
        <taxon>Bacteria</taxon>
        <taxon>Pseudomonadati</taxon>
        <taxon>Pseudomonadota</taxon>
        <taxon>Gammaproteobacteria</taxon>
        <taxon>Lysobacterales</taxon>
        <taxon>Lysobacteraceae</taxon>
        <taxon>Stenotrophomonas</taxon>
        <taxon>Stenotrophomonas maltophilia group</taxon>
    </lineage>
</organism>
<feature type="compositionally biased region" description="Low complexity" evidence="1">
    <location>
        <begin position="99"/>
        <end position="117"/>
    </location>
</feature>
<dbReference type="Proteomes" id="UP000243478">
    <property type="component" value="Unassembled WGS sequence"/>
</dbReference>
<name>A0A0F5ZNX3_STEMA</name>